<gene>
    <name evidence="1" type="ORF">V5799_010022</name>
</gene>
<keyword evidence="2" id="KW-1185">Reference proteome</keyword>
<evidence type="ECO:0000313" key="1">
    <source>
        <dbReference type="EMBL" id="KAK8783610.1"/>
    </source>
</evidence>
<dbReference type="AlphaFoldDB" id="A0AAQ4F8S3"/>
<dbReference type="EMBL" id="JARKHS020005368">
    <property type="protein sequence ID" value="KAK8783610.1"/>
    <property type="molecule type" value="Genomic_DNA"/>
</dbReference>
<protein>
    <submittedName>
        <fullName evidence="1">Uncharacterized protein</fullName>
    </submittedName>
</protein>
<dbReference type="InterPro" id="IPR032675">
    <property type="entry name" value="LRR_dom_sf"/>
</dbReference>
<dbReference type="Proteomes" id="UP001321473">
    <property type="component" value="Unassembled WGS sequence"/>
</dbReference>
<comment type="caution">
    <text evidence="1">The sequence shown here is derived from an EMBL/GenBank/DDBJ whole genome shotgun (WGS) entry which is preliminary data.</text>
</comment>
<dbReference type="SUPFAM" id="SSF52047">
    <property type="entry name" value="RNI-like"/>
    <property type="match status" value="1"/>
</dbReference>
<evidence type="ECO:0000313" key="2">
    <source>
        <dbReference type="Proteomes" id="UP001321473"/>
    </source>
</evidence>
<reference evidence="1 2" key="1">
    <citation type="journal article" date="2023" name="Arcadia Sci">
        <title>De novo assembly of a long-read Amblyomma americanum tick genome.</title>
        <authorList>
            <person name="Chou S."/>
            <person name="Poskanzer K.E."/>
            <person name="Rollins M."/>
            <person name="Thuy-Boun P.S."/>
        </authorList>
    </citation>
    <scope>NUCLEOTIDE SEQUENCE [LARGE SCALE GENOMIC DNA]</scope>
    <source>
        <strain evidence="1">F_SG_1</strain>
        <tissue evidence="1">Salivary glands</tissue>
    </source>
</reference>
<proteinExistence type="predicted"/>
<organism evidence="1 2">
    <name type="scientific">Amblyomma americanum</name>
    <name type="common">Lone star tick</name>
    <dbReference type="NCBI Taxonomy" id="6943"/>
    <lineage>
        <taxon>Eukaryota</taxon>
        <taxon>Metazoa</taxon>
        <taxon>Ecdysozoa</taxon>
        <taxon>Arthropoda</taxon>
        <taxon>Chelicerata</taxon>
        <taxon>Arachnida</taxon>
        <taxon>Acari</taxon>
        <taxon>Parasitiformes</taxon>
        <taxon>Ixodida</taxon>
        <taxon>Ixodoidea</taxon>
        <taxon>Ixodidae</taxon>
        <taxon>Amblyomminae</taxon>
        <taxon>Amblyomma</taxon>
    </lineage>
</organism>
<dbReference type="Gene3D" id="3.80.10.10">
    <property type="entry name" value="Ribonuclease Inhibitor"/>
    <property type="match status" value="1"/>
</dbReference>
<name>A0AAQ4F8S3_AMBAM</name>
<sequence>MTTTSTTMPNKRTPLTLPCTRSEAAPICQLFQRIAEYNEVLWYVGLEIREENGLGELAIAISPGKELMYRSVDPQIDCETLAMILLGNVLAHHYCIVAVELTFVVARNPFLLSLLQCKHSIRKLKISGVPYCEASVLEALENLAIPSNQTGLDAAEKYLCFSIRSPLLLHPHQTGSIALSALDVADLEMSDDCKGQFIDLLLQNDTISDLTVGDCVFSYGCVDLLLGFVVYLAQEPSVLKKLTVRTPEVSRFALESLVEATAMTTTLEELVVDIDIYDVEDKALFAEIIARNFTLRTLSVTWARNCVVSTNLYGVHIDTGDAATRIDPWFFALLESTTLLALSIDLLGFSEDECCVFFRALALNKSLKNVSIGYLPACADLKVICEIIRDSRLAKAIHIEDHHLSISSLRMLPECPEVTSLTISSLHLDNLEILRRTFAILATCSHVTSLRLCVQYCFLDGIQALMAAYIADARTLKDIKVHVYIDMQEREDQRHDPDNEKLLVNALASNLGLTRITIEELPLSEDNSKFFAKAVINSQNISEMSFAVLSRDSNNAFLQTLVSGIERNRRLLRVELPSCKDRDGELVVIRNITRRNASLVTRAVRFVMGDHDPYNARAVELVSGHERVLSIVQENAGVEAKEAETMVRCALGLRCLTGLDEYMKLTGVVKRHVVCIGRRGDAVQLDELSLDCWLHVRKFLIVADVAGADCSVKL</sequence>
<accession>A0AAQ4F8S3</accession>